<proteinExistence type="predicted"/>
<comment type="caution">
    <text evidence="1">The sequence shown here is derived from an EMBL/GenBank/DDBJ whole genome shotgun (WGS) entry which is preliminary data.</text>
</comment>
<keyword evidence="2" id="KW-1185">Reference proteome</keyword>
<accession>A0A834IPP6</accession>
<dbReference type="EMBL" id="JAACXV010000413">
    <property type="protein sequence ID" value="KAF7277752.1"/>
    <property type="molecule type" value="Genomic_DNA"/>
</dbReference>
<organism evidence="1 2">
    <name type="scientific">Rhynchophorus ferrugineus</name>
    <name type="common">Red palm weevil</name>
    <name type="synonym">Curculio ferrugineus</name>
    <dbReference type="NCBI Taxonomy" id="354439"/>
    <lineage>
        <taxon>Eukaryota</taxon>
        <taxon>Metazoa</taxon>
        <taxon>Ecdysozoa</taxon>
        <taxon>Arthropoda</taxon>
        <taxon>Hexapoda</taxon>
        <taxon>Insecta</taxon>
        <taxon>Pterygota</taxon>
        <taxon>Neoptera</taxon>
        <taxon>Endopterygota</taxon>
        <taxon>Coleoptera</taxon>
        <taxon>Polyphaga</taxon>
        <taxon>Cucujiformia</taxon>
        <taxon>Curculionidae</taxon>
        <taxon>Dryophthorinae</taxon>
        <taxon>Rhynchophorus</taxon>
    </lineage>
</organism>
<evidence type="ECO:0000313" key="1">
    <source>
        <dbReference type="EMBL" id="KAF7277752.1"/>
    </source>
</evidence>
<gene>
    <name evidence="1" type="ORF">GWI33_009175</name>
</gene>
<protein>
    <submittedName>
        <fullName evidence="1">Uncharacterized protein</fullName>
    </submittedName>
</protein>
<evidence type="ECO:0000313" key="2">
    <source>
        <dbReference type="Proteomes" id="UP000625711"/>
    </source>
</evidence>
<reference evidence="1" key="1">
    <citation type="submission" date="2020-08" db="EMBL/GenBank/DDBJ databases">
        <title>Genome sequencing and assembly of the red palm weevil Rhynchophorus ferrugineus.</title>
        <authorList>
            <person name="Dias G.B."/>
            <person name="Bergman C.M."/>
            <person name="Manee M."/>
        </authorList>
    </citation>
    <scope>NUCLEOTIDE SEQUENCE</scope>
    <source>
        <strain evidence="1">AA-2017</strain>
        <tissue evidence="1">Whole larva</tissue>
    </source>
</reference>
<name>A0A834IPP6_RHYFE</name>
<sequence>MVSGGDLLSVLERDLGSDTVVKARSTMLNQEKVVNDNKEVRSVVRNVKHQIVVSKCLCGLRLKLIMRAYIALATIAVCASLVKAGQLISTYNLIATQPFIFPGNFGTHLTLASPQYYTAPAVAPQEPASFPAHPKAIETSWEESHIPSELKKSDNFYSNPNVATALAKESLNFNKETVIYDRPSEKIERTEIIKLINNLHRAHNE</sequence>
<dbReference type="Proteomes" id="UP000625711">
    <property type="component" value="Unassembled WGS sequence"/>
</dbReference>
<dbReference type="AlphaFoldDB" id="A0A834IPP6"/>
<dbReference type="OrthoDB" id="7674957at2759"/>